<evidence type="ECO:0000313" key="9">
    <source>
        <dbReference type="EMBL" id="VDM89589.1"/>
    </source>
</evidence>
<dbReference type="GO" id="GO:0008360">
    <property type="term" value="P:regulation of cell shape"/>
    <property type="evidence" value="ECO:0007669"/>
    <property type="project" value="UniProtKB-UniRule"/>
</dbReference>
<gene>
    <name evidence="9" type="primary">lppS_4</name>
    <name evidence="9" type="ORF">MB901379_03167</name>
</gene>
<dbReference type="KEGG" id="mbai:MB901379_03167"/>
<dbReference type="InterPro" id="IPR041280">
    <property type="entry name" value="Big_10"/>
</dbReference>
<evidence type="ECO:0000256" key="2">
    <source>
        <dbReference type="ARBA" id="ARBA00022679"/>
    </source>
</evidence>
<dbReference type="AlphaFoldDB" id="A0A447GGU4"/>
<evidence type="ECO:0000256" key="5">
    <source>
        <dbReference type="ARBA" id="ARBA00023315"/>
    </source>
</evidence>
<dbReference type="GO" id="GO:0016746">
    <property type="term" value="F:acyltransferase activity"/>
    <property type="evidence" value="ECO:0007669"/>
    <property type="project" value="UniProtKB-KW"/>
</dbReference>
<evidence type="ECO:0000313" key="10">
    <source>
        <dbReference type="Proteomes" id="UP000269998"/>
    </source>
</evidence>
<evidence type="ECO:0000256" key="7">
    <source>
        <dbReference type="PROSITE-ProRule" id="PRU01373"/>
    </source>
</evidence>
<dbReference type="PANTHER" id="PTHR30582">
    <property type="entry name" value="L,D-TRANSPEPTIDASE"/>
    <property type="match status" value="1"/>
</dbReference>
<dbReference type="CDD" id="cd13431">
    <property type="entry name" value="LDT_IgD_like_1"/>
    <property type="match status" value="1"/>
</dbReference>
<dbReference type="EC" id="2.-.-.-" evidence="9"/>
<dbReference type="PROSITE" id="PS52029">
    <property type="entry name" value="LD_TPASE"/>
    <property type="match status" value="1"/>
</dbReference>
<dbReference type="SUPFAM" id="SSF141523">
    <property type="entry name" value="L,D-transpeptidase catalytic domain-like"/>
    <property type="match status" value="1"/>
</dbReference>
<feature type="domain" description="L,D-TPase catalytic" evidence="8">
    <location>
        <begin position="125"/>
        <end position="268"/>
    </location>
</feature>
<feature type="active site" description="Proton donor/acceptor" evidence="7">
    <location>
        <position position="226"/>
    </location>
</feature>
<dbReference type="GO" id="GO:0005576">
    <property type="term" value="C:extracellular region"/>
    <property type="evidence" value="ECO:0007669"/>
    <property type="project" value="TreeGrafter"/>
</dbReference>
<dbReference type="GO" id="GO:0071555">
    <property type="term" value="P:cell wall organization"/>
    <property type="evidence" value="ECO:0007669"/>
    <property type="project" value="UniProtKB-UniRule"/>
</dbReference>
<protein>
    <submittedName>
        <fullName evidence="9">L,D-transpeptidase LppS</fullName>
        <ecNumber evidence="9">2.-.-.-</ecNumber>
    </submittedName>
</protein>
<organism evidence="9 10">
    <name type="scientific">Mycobacterium basiliense</name>
    <dbReference type="NCBI Taxonomy" id="2094119"/>
    <lineage>
        <taxon>Bacteria</taxon>
        <taxon>Bacillati</taxon>
        <taxon>Actinomycetota</taxon>
        <taxon>Actinomycetes</taxon>
        <taxon>Mycobacteriales</taxon>
        <taxon>Mycobacteriaceae</taxon>
        <taxon>Mycobacterium</taxon>
    </lineage>
</organism>
<dbReference type="UniPathway" id="UPA00219"/>
<keyword evidence="3 7" id="KW-0133">Cell shape</keyword>
<keyword evidence="4 7" id="KW-0573">Peptidoglycan synthesis</keyword>
<keyword evidence="2 9" id="KW-0808">Transferase</keyword>
<dbReference type="GO" id="GO:0018104">
    <property type="term" value="P:peptidoglycan-protein cross-linking"/>
    <property type="evidence" value="ECO:0007669"/>
    <property type="project" value="TreeGrafter"/>
</dbReference>
<keyword evidence="6 7" id="KW-0961">Cell wall biogenesis/degradation</keyword>
<name>A0A447GGU4_9MYCO</name>
<evidence type="ECO:0000259" key="8">
    <source>
        <dbReference type="PROSITE" id="PS52029"/>
    </source>
</evidence>
<accession>A0A447GGU4</accession>
<keyword evidence="10" id="KW-1185">Reference proteome</keyword>
<dbReference type="PANTHER" id="PTHR30582:SF2">
    <property type="entry name" value="L,D-TRANSPEPTIDASE YCIB-RELATED"/>
    <property type="match status" value="1"/>
</dbReference>
<dbReference type="Proteomes" id="UP000269998">
    <property type="component" value="Chromosome"/>
</dbReference>
<evidence type="ECO:0000256" key="3">
    <source>
        <dbReference type="ARBA" id="ARBA00022960"/>
    </source>
</evidence>
<dbReference type="InterPro" id="IPR038063">
    <property type="entry name" value="Transpep_catalytic_dom"/>
</dbReference>
<dbReference type="Pfam" id="PF03734">
    <property type="entry name" value="YkuD"/>
    <property type="match status" value="1"/>
</dbReference>
<sequence precursor="true">MRAAVRSVLVVIGIAAAVVAGPADVRLAAVSRSDGYFAIESMLPTPGEAVGVAHPVVVRFGMPVADRHAAERAIDVKSAPAMTGKFDWLDNNTVQWVPDRFWPAHSTVALSVGGLSTHFKTGAAVVGVADIANHTFTVTIDGAPADPSPRLPAPHHRPHWGEEGVIPASMGRPEYPTPVGTYTVLSKDRSVIMDSSSVGIPVTDADGYRLTVDYAVRITNRGLYVHSAPWATQSMGLENVSHGCISLSPADAEWYFNTVHVGDPVIVREGVVPEEKSADPSPVHGGTADPS</sequence>
<dbReference type="CDD" id="cd16913">
    <property type="entry name" value="YkuD_like"/>
    <property type="match status" value="1"/>
</dbReference>
<dbReference type="InterPro" id="IPR005490">
    <property type="entry name" value="LD_TPept_cat_dom"/>
</dbReference>
<reference evidence="10" key="1">
    <citation type="submission" date="2018-02" db="EMBL/GenBank/DDBJ databases">
        <authorList>
            <person name="Seth-Smith MB H."/>
            <person name="Seth-Smith H."/>
        </authorList>
    </citation>
    <scope>NUCLEOTIDE SEQUENCE [LARGE SCALE GENOMIC DNA]</scope>
</reference>
<dbReference type="Gene3D" id="2.60.40.3710">
    <property type="match status" value="1"/>
</dbReference>
<dbReference type="EMBL" id="LR130759">
    <property type="protein sequence ID" value="VDM89589.1"/>
    <property type="molecule type" value="Genomic_DNA"/>
</dbReference>
<dbReference type="Gene3D" id="2.40.440.10">
    <property type="entry name" value="L,D-transpeptidase catalytic domain-like"/>
    <property type="match status" value="1"/>
</dbReference>
<dbReference type="GO" id="GO:0071972">
    <property type="term" value="F:peptidoglycan L,D-transpeptidase activity"/>
    <property type="evidence" value="ECO:0007669"/>
    <property type="project" value="TreeGrafter"/>
</dbReference>
<keyword evidence="5" id="KW-0012">Acyltransferase</keyword>
<evidence type="ECO:0000256" key="6">
    <source>
        <dbReference type="ARBA" id="ARBA00023316"/>
    </source>
</evidence>
<dbReference type="Pfam" id="PF17964">
    <property type="entry name" value="Big_10"/>
    <property type="match status" value="1"/>
</dbReference>
<comment type="pathway">
    <text evidence="1 7">Cell wall biogenesis; peptidoglycan biosynthesis.</text>
</comment>
<proteinExistence type="predicted"/>
<evidence type="ECO:0000256" key="1">
    <source>
        <dbReference type="ARBA" id="ARBA00004752"/>
    </source>
</evidence>
<evidence type="ECO:0000256" key="4">
    <source>
        <dbReference type="ARBA" id="ARBA00022984"/>
    </source>
</evidence>
<feature type="active site" description="Nucleophile" evidence="7">
    <location>
        <position position="244"/>
    </location>
</feature>
<dbReference type="InterPro" id="IPR050979">
    <property type="entry name" value="LD-transpeptidase"/>
</dbReference>